<dbReference type="STRING" id="379482.SAMN04487961_2116"/>
<comment type="similarity">
    <text evidence="2 4">Belongs to the pterin-4-alpha-carbinolamine dehydratase family.</text>
</comment>
<dbReference type="CDD" id="cd00913">
    <property type="entry name" value="PCD_DCoH_subfamily_a"/>
    <property type="match status" value="1"/>
</dbReference>
<comment type="caution">
    <text evidence="5">The sequence shown here is derived from an EMBL/GenBank/DDBJ whole genome shotgun (WGS) entry which is preliminary data.</text>
</comment>
<gene>
    <name evidence="5" type="ORF">DET50_10699</name>
</gene>
<dbReference type="InterPro" id="IPR050376">
    <property type="entry name" value="Pterin-4-alpha-carb_dehyd"/>
</dbReference>
<dbReference type="HAMAP" id="MF_00434">
    <property type="entry name" value="Pterin_4_alpha"/>
    <property type="match status" value="1"/>
</dbReference>
<keyword evidence="3 4" id="KW-0456">Lyase</keyword>
<evidence type="ECO:0000256" key="1">
    <source>
        <dbReference type="ARBA" id="ARBA00001554"/>
    </source>
</evidence>
<dbReference type="OrthoDB" id="5294615at2"/>
<dbReference type="PANTHER" id="PTHR42805">
    <property type="entry name" value="PTERIN-4-ALPHA-CARBINOLAMINE DEHYDRATASE-RELATED"/>
    <property type="match status" value="1"/>
</dbReference>
<dbReference type="Proteomes" id="UP000252995">
    <property type="component" value="Unassembled WGS sequence"/>
</dbReference>
<protein>
    <recommendedName>
        <fullName evidence="4">Putative pterin-4-alpha-carbinolamine dehydratase</fullName>
        <shortName evidence="4">PHS</shortName>
        <ecNumber evidence="4">4.2.1.96</ecNumber>
    </recommendedName>
    <alternativeName>
        <fullName evidence="4">4-alpha-hydroxy-tetrahydropterin dehydratase</fullName>
    </alternativeName>
    <alternativeName>
        <fullName evidence="4">Pterin carbinolamine dehydratase</fullName>
        <shortName evidence="4">PCD</shortName>
    </alternativeName>
</protein>
<dbReference type="AlphaFoldDB" id="A0A366GT94"/>
<reference evidence="5 6" key="1">
    <citation type="submission" date="2018-06" db="EMBL/GenBank/DDBJ databases">
        <title>Freshwater and sediment microbial communities from various areas in North America, analyzing microbe dynamics in response to fracking.</title>
        <authorList>
            <person name="Lamendella R."/>
        </authorList>
    </citation>
    <scope>NUCLEOTIDE SEQUENCE [LARGE SCALE GENOMIC DNA]</scope>
    <source>
        <strain evidence="5 6">114J</strain>
    </source>
</reference>
<evidence type="ECO:0000313" key="5">
    <source>
        <dbReference type="EMBL" id="RBP31078.1"/>
    </source>
</evidence>
<accession>A0A366GT94</accession>
<dbReference type="RefSeq" id="WP_113862250.1">
    <property type="nucleotide sequence ID" value="NZ_QNRO01000006.1"/>
</dbReference>
<evidence type="ECO:0000256" key="3">
    <source>
        <dbReference type="ARBA" id="ARBA00023239"/>
    </source>
</evidence>
<comment type="catalytic activity">
    <reaction evidence="1 4">
        <text>(4aS,6R)-4a-hydroxy-L-erythro-5,6,7,8-tetrahydrobiopterin = (6R)-L-erythro-6,7-dihydrobiopterin + H2O</text>
        <dbReference type="Rhea" id="RHEA:11920"/>
        <dbReference type="ChEBI" id="CHEBI:15377"/>
        <dbReference type="ChEBI" id="CHEBI:15642"/>
        <dbReference type="ChEBI" id="CHEBI:43120"/>
        <dbReference type="EC" id="4.2.1.96"/>
    </reaction>
</comment>
<dbReference type="PANTHER" id="PTHR42805:SF1">
    <property type="entry name" value="PTERIN-4-ALPHA-CARBINOLAMINE DEHYDRATASE-RELATED"/>
    <property type="match status" value="1"/>
</dbReference>
<dbReference type="InterPro" id="IPR001533">
    <property type="entry name" value="Pterin_deHydtase"/>
</dbReference>
<dbReference type="EC" id="4.2.1.96" evidence="4"/>
<dbReference type="EMBL" id="QNRO01000006">
    <property type="protein sequence ID" value="RBP31078.1"/>
    <property type="molecule type" value="Genomic_DNA"/>
</dbReference>
<dbReference type="Gene3D" id="3.30.1360.20">
    <property type="entry name" value="Transcriptional coactivator/pterin dehydratase"/>
    <property type="match status" value="1"/>
</dbReference>
<proteinExistence type="inferred from homology"/>
<evidence type="ECO:0000256" key="2">
    <source>
        <dbReference type="ARBA" id="ARBA00006472"/>
    </source>
</evidence>
<dbReference type="NCBIfam" id="NF002016">
    <property type="entry name" value="PRK00823.1-1"/>
    <property type="match status" value="1"/>
</dbReference>
<dbReference type="GO" id="GO:0006729">
    <property type="term" value="P:tetrahydrobiopterin biosynthetic process"/>
    <property type="evidence" value="ECO:0007669"/>
    <property type="project" value="InterPro"/>
</dbReference>
<evidence type="ECO:0000256" key="4">
    <source>
        <dbReference type="HAMAP-Rule" id="MF_00434"/>
    </source>
</evidence>
<evidence type="ECO:0000313" key="6">
    <source>
        <dbReference type="Proteomes" id="UP000252995"/>
    </source>
</evidence>
<dbReference type="GO" id="GO:0008124">
    <property type="term" value="F:4-alpha-hydroxytetrahydrobiopterin dehydratase activity"/>
    <property type="evidence" value="ECO:0007669"/>
    <property type="project" value="UniProtKB-UniRule"/>
</dbReference>
<organism evidence="5 6">
    <name type="scientific">Marinobacter pelagius</name>
    <dbReference type="NCBI Taxonomy" id="379482"/>
    <lineage>
        <taxon>Bacteria</taxon>
        <taxon>Pseudomonadati</taxon>
        <taxon>Pseudomonadota</taxon>
        <taxon>Gammaproteobacteria</taxon>
        <taxon>Pseudomonadales</taxon>
        <taxon>Marinobacteraceae</taxon>
        <taxon>Marinobacter</taxon>
    </lineage>
</organism>
<dbReference type="SUPFAM" id="SSF55248">
    <property type="entry name" value="PCD-like"/>
    <property type="match status" value="1"/>
</dbReference>
<sequence>MSDLKQQACEACSADAPQVTEDEKAELLKSVPDWEIVELDGEEQLRRVFKFRNFVQAQAFTNKVADLAEEENHHPAILLEWGKTTVRWWTHKIGGLHKNDFVMAARTDEAYLNMQ</sequence>
<name>A0A366GT94_9GAMM</name>
<dbReference type="Pfam" id="PF01329">
    <property type="entry name" value="Pterin_4a"/>
    <property type="match status" value="1"/>
</dbReference>
<dbReference type="InterPro" id="IPR036428">
    <property type="entry name" value="PCD_sf"/>
</dbReference>